<dbReference type="InterPro" id="IPR040198">
    <property type="entry name" value="Fido_containing"/>
</dbReference>
<dbReference type="InterPro" id="IPR025230">
    <property type="entry name" value="DUF4172"/>
</dbReference>
<sequence length="263" mass="30024">MQSHHSWIWQQKNWPEFYYDSGVLLSQIGTVSRLIGGLTAICQTLMDTERLNARERVLVDDVMETAAIEGEILQRNSARVSIRKRLGLPVEHEDWDARTDGLVSVLLDARLQKQQPLTEERLSGWHTALFPGGYSGLHKIRVARYRGQEEMQIVSGAIGRETVHYVAPPKAELDGEMSRFFDWIDTENEQEPLLKAGIAHLWFIMIHPFDDGNGRIGRAITDYLLARSYPSLMELVSFSKHISLERKRYYSVLEAAGKNGMDI</sequence>
<dbReference type="AlphaFoldDB" id="A0A3B0VQA1"/>
<dbReference type="InterPro" id="IPR036597">
    <property type="entry name" value="Fido-like_dom_sf"/>
</dbReference>
<accession>A0A3B0VQA1</accession>
<dbReference type="InterPro" id="IPR003812">
    <property type="entry name" value="Fido"/>
</dbReference>
<dbReference type="PANTHER" id="PTHR13504:SF33">
    <property type="entry name" value="FIC FAMILY PROTEIN"/>
    <property type="match status" value="1"/>
</dbReference>
<reference evidence="2" key="1">
    <citation type="submission" date="2018-06" db="EMBL/GenBank/DDBJ databases">
        <authorList>
            <person name="Zhirakovskaya E."/>
        </authorList>
    </citation>
    <scope>NUCLEOTIDE SEQUENCE</scope>
</reference>
<dbReference type="PROSITE" id="PS51459">
    <property type="entry name" value="FIDO"/>
    <property type="match status" value="1"/>
</dbReference>
<dbReference type="SUPFAM" id="SSF140931">
    <property type="entry name" value="Fic-like"/>
    <property type="match status" value="1"/>
</dbReference>
<dbReference type="Pfam" id="PF13776">
    <property type="entry name" value="DUF4172"/>
    <property type="match status" value="1"/>
</dbReference>
<feature type="domain" description="Fido" evidence="1">
    <location>
        <begin position="117"/>
        <end position="263"/>
    </location>
</feature>
<proteinExistence type="predicted"/>
<organism evidence="2">
    <name type="scientific">hydrothermal vent metagenome</name>
    <dbReference type="NCBI Taxonomy" id="652676"/>
    <lineage>
        <taxon>unclassified sequences</taxon>
        <taxon>metagenomes</taxon>
        <taxon>ecological metagenomes</taxon>
    </lineage>
</organism>
<evidence type="ECO:0000313" key="2">
    <source>
        <dbReference type="EMBL" id="VAW39089.1"/>
    </source>
</evidence>
<protein>
    <submittedName>
        <fullName evidence="2">Fic domain protein, PA0574 type</fullName>
    </submittedName>
</protein>
<name>A0A3B0VQA1_9ZZZZ</name>
<feature type="non-terminal residue" evidence="2">
    <location>
        <position position="263"/>
    </location>
</feature>
<evidence type="ECO:0000259" key="1">
    <source>
        <dbReference type="PROSITE" id="PS51459"/>
    </source>
</evidence>
<dbReference type="PANTHER" id="PTHR13504">
    <property type="entry name" value="FIDO DOMAIN-CONTAINING PROTEIN DDB_G0283145"/>
    <property type="match status" value="1"/>
</dbReference>
<gene>
    <name evidence="2" type="ORF">MNBD_DELTA03-402</name>
</gene>
<dbReference type="EMBL" id="UOEX01000274">
    <property type="protein sequence ID" value="VAW39089.1"/>
    <property type="molecule type" value="Genomic_DNA"/>
</dbReference>
<dbReference type="Gene3D" id="1.10.3290.10">
    <property type="entry name" value="Fido-like domain"/>
    <property type="match status" value="1"/>
</dbReference>
<dbReference type="Pfam" id="PF02661">
    <property type="entry name" value="Fic"/>
    <property type="match status" value="1"/>
</dbReference>